<organism evidence="1 2">
    <name type="scientific">Aspergillus homomorphus (strain CBS 101889)</name>
    <dbReference type="NCBI Taxonomy" id="1450537"/>
    <lineage>
        <taxon>Eukaryota</taxon>
        <taxon>Fungi</taxon>
        <taxon>Dikarya</taxon>
        <taxon>Ascomycota</taxon>
        <taxon>Pezizomycotina</taxon>
        <taxon>Eurotiomycetes</taxon>
        <taxon>Eurotiomycetidae</taxon>
        <taxon>Eurotiales</taxon>
        <taxon>Aspergillaceae</taxon>
        <taxon>Aspergillus</taxon>
        <taxon>Aspergillus subgen. Circumdati</taxon>
    </lineage>
</organism>
<gene>
    <name evidence="1" type="ORF">BO97DRAFT_59130</name>
</gene>
<keyword evidence="2" id="KW-1185">Reference proteome</keyword>
<dbReference type="AlphaFoldDB" id="A0A395I1U6"/>
<evidence type="ECO:0000313" key="2">
    <source>
        <dbReference type="Proteomes" id="UP000248961"/>
    </source>
</evidence>
<dbReference type="RefSeq" id="XP_025551688.1">
    <property type="nucleotide sequence ID" value="XM_025700927.1"/>
</dbReference>
<dbReference type="VEuPathDB" id="FungiDB:BO97DRAFT_59130"/>
<dbReference type="Proteomes" id="UP000248961">
    <property type="component" value="Unassembled WGS sequence"/>
</dbReference>
<protein>
    <submittedName>
        <fullName evidence="1">Uncharacterized protein</fullName>
    </submittedName>
</protein>
<evidence type="ECO:0000313" key="1">
    <source>
        <dbReference type="EMBL" id="RAL12534.1"/>
    </source>
</evidence>
<name>A0A395I1U6_ASPHC</name>
<reference evidence="1 2" key="1">
    <citation type="submission" date="2018-02" db="EMBL/GenBank/DDBJ databases">
        <title>The genomes of Aspergillus section Nigri reveals drivers in fungal speciation.</title>
        <authorList>
            <consortium name="DOE Joint Genome Institute"/>
            <person name="Vesth T.C."/>
            <person name="Nybo J."/>
            <person name="Theobald S."/>
            <person name="Brandl J."/>
            <person name="Frisvad J.C."/>
            <person name="Nielsen K.F."/>
            <person name="Lyhne E.K."/>
            <person name="Kogle M.E."/>
            <person name="Kuo A."/>
            <person name="Riley R."/>
            <person name="Clum A."/>
            <person name="Nolan M."/>
            <person name="Lipzen A."/>
            <person name="Salamov A."/>
            <person name="Henrissat B."/>
            <person name="Wiebenga A."/>
            <person name="De vries R.P."/>
            <person name="Grigoriev I.V."/>
            <person name="Mortensen U.H."/>
            <person name="Andersen M.R."/>
            <person name="Baker S.E."/>
        </authorList>
    </citation>
    <scope>NUCLEOTIDE SEQUENCE [LARGE SCALE GENOMIC DNA]</scope>
    <source>
        <strain evidence="1 2">CBS 101889</strain>
    </source>
</reference>
<dbReference type="EMBL" id="KZ824283">
    <property type="protein sequence ID" value="RAL12534.1"/>
    <property type="molecule type" value="Genomic_DNA"/>
</dbReference>
<proteinExistence type="predicted"/>
<dbReference type="GeneID" id="37205216"/>
<sequence length="111" mass="12901">MQVRDAAEPCKNWGARGNLTQHALTSRKLVTSSWTGRTDSGSCDHSRHQDISTLYLVARWYVAVLCPRIMREIVDFVRYEWRRDMRDVNYCPDYPDIRECPLCIHPPAGDC</sequence>
<accession>A0A395I1U6</accession>